<dbReference type="SUPFAM" id="SSF55785">
    <property type="entry name" value="PYP-like sensor domain (PAS domain)"/>
    <property type="match status" value="1"/>
</dbReference>
<protein>
    <recommendedName>
        <fullName evidence="12">Circadian input-output histidine kinase CikA</fullName>
        <ecNumber evidence="3">2.7.13.3</ecNumber>
    </recommendedName>
    <alternativeName>
        <fullName evidence="11">Sensory/regulatory protein RpfC</fullName>
    </alternativeName>
</protein>
<evidence type="ECO:0000259" key="15">
    <source>
        <dbReference type="PROSITE" id="PS50109"/>
    </source>
</evidence>
<dbReference type="PANTHER" id="PTHR45339">
    <property type="entry name" value="HYBRID SIGNAL TRANSDUCTION HISTIDINE KINASE J"/>
    <property type="match status" value="1"/>
</dbReference>
<evidence type="ECO:0000256" key="11">
    <source>
        <dbReference type="ARBA" id="ARBA00068150"/>
    </source>
</evidence>
<dbReference type="InterPro" id="IPR036890">
    <property type="entry name" value="HATPase_C_sf"/>
</dbReference>
<dbReference type="CDD" id="cd00082">
    <property type="entry name" value="HisKA"/>
    <property type="match status" value="1"/>
</dbReference>
<dbReference type="CDD" id="cd16922">
    <property type="entry name" value="HATPase_EvgS-ArcB-TorS-like"/>
    <property type="match status" value="1"/>
</dbReference>
<dbReference type="InterPro" id="IPR035965">
    <property type="entry name" value="PAS-like_dom_sf"/>
</dbReference>
<dbReference type="Gene3D" id="1.10.287.130">
    <property type="match status" value="1"/>
</dbReference>
<evidence type="ECO:0000256" key="5">
    <source>
        <dbReference type="ARBA" id="ARBA00022679"/>
    </source>
</evidence>
<dbReference type="PROSITE" id="PS50110">
    <property type="entry name" value="RESPONSE_REGULATORY"/>
    <property type="match status" value="1"/>
</dbReference>
<comment type="catalytic activity">
    <reaction evidence="1">
        <text>ATP + protein L-histidine = ADP + protein N-phospho-L-histidine.</text>
        <dbReference type="EC" id="2.7.13.3"/>
    </reaction>
</comment>
<evidence type="ECO:0000256" key="6">
    <source>
        <dbReference type="ARBA" id="ARBA00022741"/>
    </source>
</evidence>
<dbReference type="EMBL" id="QRDY01000012">
    <property type="protein sequence ID" value="RED56764.1"/>
    <property type="molecule type" value="Genomic_DNA"/>
</dbReference>
<dbReference type="OrthoDB" id="9790669at2"/>
<proteinExistence type="inferred from homology"/>
<evidence type="ECO:0000256" key="9">
    <source>
        <dbReference type="ARBA" id="ARBA00023012"/>
    </source>
</evidence>
<evidence type="ECO:0000256" key="7">
    <source>
        <dbReference type="ARBA" id="ARBA00022777"/>
    </source>
</evidence>
<dbReference type="InterPro" id="IPR001789">
    <property type="entry name" value="Sig_transdc_resp-reg_receiver"/>
</dbReference>
<dbReference type="SUPFAM" id="SSF47384">
    <property type="entry name" value="Homodimeric domain of signal transducing histidine kinase"/>
    <property type="match status" value="1"/>
</dbReference>
<evidence type="ECO:0000256" key="4">
    <source>
        <dbReference type="ARBA" id="ARBA00022553"/>
    </source>
</evidence>
<feature type="domain" description="Response regulatory" evidence="16">
    <location>
        <begin position="8"/>
        <end position="125"/>
    </location>
</feature>
<evidence type="ECO:0000313" key="18">
    <source>
        <dbReference type="EMBL" id="RED56764.1"/>
    </source>
</evidence>
<dbReference type="GO" id="GO:0000155">
    <property type="term" value="F:phosphorelay sensor kinase activity"/>
    <property type="evidence" value="ECO:0007669"/>
    <property type="project" value="InterPro"/>
</dbReference>
<evidence type="ECO:0000259" key="16">
    <source>
        <dbReference type="PROSITE" id="PS50110"/>
    </source>
</evidence>
<dbReference type="Proteomes" id="UP000256869">
    <property type="component" value="Unassembled WGS sequence"/>
</dbReference>
<dbReference type="AlphaFoldDB" id="A0A3D9I4T9"/>
<dbReference type="GO" id="GO:0006355">
    <property type="term" value="P:regulation of DNA-templated transcription"/>
    <property type="evidence" value="ECO:0007669"/>
    <property type="project" value="InterPro"/>
</dbReference>
<keyword evidence="4 13" id="KW-0597">Phosphoprotein</keyword>
<dbReference type="InterPro" id="IPR004358">
    <property type="entry name" value="Sig_transdc_His_kin-like_C"/>
</dbReference>
<dbReference type="RefSeq" id="WP_115994254.1">
    <property type="nucleotide sequence ID" value="NZ_QRDY01000012.1"/>
</dbReference>
<dbReference type="FunFam" id="3.30.565.10:FF:000010">
    <property type="entry name" value="Sensor histidine kinase RcsC"/>
    <property type="match status" value="1"/>
</dbReference>
<accession>A0A3D9I4T9</accession>
<name>A0A3D9I4T9_9BACL</name>
<comment type="similarity">
    <text evidence="2">In the N-terminal section; belongs to the phytochrome family.</text>
</comment>
<comment type="caution">
    <text evidence="18">The sequence shown here is derived from an EMBL/GenBank/DDBJ whole genome shotgun (WGS) entry which is preliminary data.</text>
</comment>
<keyword evidence="9" id="KW-0902">Two-component regulatory system</keyword>
<dbReference type="Gene3D" id="3.30.565.10">
    <property type="entry name" value="Histidine kinase-like ATPase, C-terminal domain"/>
    <property type="match status" value="1"/>
</dbReference>
<dbReference type="Pfam" id="PF00989">
    <property type="entry name" value="PAS"/>
    <property type="match status" value="1"/>
</dbReference>
<dbReference type="NCBIfam" id="TIGR00229">
    <property type="entry name" value="sensory_box"/>
    <property type="match status" value="1"/>
</dbReference>
<dbReference type="InterPro" id="IPR036097">
    <property type="entry name" value="HisK_dim/P_sf"/>
</dbReference>
<feature type="domain" description="PAS" evidence="17">
    <location>
        <begin position="165"/>
        <end position="218"/>
    </location>
</feature>
<evidence type="ECO:0000256" key="10">
    <source>
        <dbReference type="ARBA" id="ARBA00064003"/>
    </source>
</evidence>
<dbReference type="Pfam" id="PF00512">
    <property type="entry name" value="HisKA"/>
    <property type="match status" value="1"/>
</dbReference>
<dbReference type="Gene3D" id="3.40.50.2300">
    <property type="match status" value="1"/>
</dbReference>
<dbReference type="SUPFAM" id="SSF52172">
    <property type="entry name" value="CheY-like"/>
    <property type="match status" value="1"/>
</dbReference>
<dbReference type="PROSITE" id="PS50112">
    <property type="entry name" value="PAS"/>
    <property type="match status" value="1"/>
</dbReference>
<reference evidence="18 19" key="1">
    <citation type="submission" date="2018-07" db="EMBL/GenBank/DDBJ databases">
        <title>Genomic Encyclopedia of Type Strains, Phase III (KMG-III): the genomes of soil and plant-associated and newly described type strains.</title>
        <authorList>
            <person name="Whitman W."/>
        </authorList>
    </citation>
    <scope>NUCLEOTIDE SEQUENCE [LARGE SCALE GENOMIC DNA]</scope>
    <source>
        <strain evidence="18 19">CECT 8236</strain>
    </source>
</reference>
<dbReference type="SUPFAM" id="SSF55874">
    <property type="entry name" value="ATPase domain of HSP90 chaperone/DNA topoisomerase II/histidine kinase"/>
    <property type="match status" value="1"/>
</dbReference>
<keyword evidence="8" id="KW-0067">ATP-binding</keyword>
<keyword evidence="5" id="KW-0808">Transferase</keyword>
<evidence type="ECO:0000256" key="3">
    <source>
        <dbReference type="ARBA" id="ARBA00012438"/>
    </source>
</evidence>
<keyword evidence="7 18" id="KW-0418">Kinase</keyword>
<gene>
    <name evidence="18" type="ORF">DFP95_11255</name>
</gene>
<dbReference type="EC" id="2.7.13.3" evidence="3"/>
<evidence type="ECO:0000256" key="13">
    <source>
        <dbReference type="PROSITE-ProRule" id="PRU00169"/>
    </source>
</evidence>
<keyword evidence="14" id="KW-0175">Coiled coil</keyword>
<dbReference type="SMART" id="SM00388">
    <property type="entry name" value="HisKA"/>
    <property type="match status" value="1"/>
</dbReference>
<evidence type="ECO:0000256" key="14">
    <source>
        <dbReference type="SAM" id="Coils"/>
    </source>
</evidence>
<dbReference type="InterPro" id="IPR013767">
    <property type="entry name" value="PAS_fold"/>
</dbReference>
<dbReference type="InterPro" id="IPR000014">
    <property type="entry name" value="PAS"/>
</dbReference>
<dbReference type="SMART" id="SM00387">
    <property type="entry name" value="HATPase_c"/>
    <property type="match status" value="1"/>
</dbReference>
<evidence type="ECO:0000256" key="8">
    <source>
        <dbReference type="ARBA" id="ARBA00022840"/>
    </source>
</evidence>
<comment type="subunit">
    <text evidence="10">At low DSF concentrations, interacts with RpfF.</text>
</comment>
<evidence type="ECO:0000256" key="2">
    <source>
        <dbReference type="ARBA" id="ARBA00006402"/>
    </source>
</evidence>
<dbReference type="CDD" id="cd00130">
    <property type="entry name" value="PAS"/>
    <property type="match status" value="1"/>
</dbReference>
<dbReference type="Pfam" id="PF00072">
    <property type="entry name" value="Response_reg"/>
    <property type="match status" value="1"/>
</dbReference>
<feature type="modified residue" description="4-aspartylphosphate" evidence="13">
    <location>
        <position position="57"/>
    </location>
</feature>
<feature type="coiled-coil region" evidence="14">
    <location>
        <begin position="124"/>
        <end position="158"/>
    </location>
</feature>
<dbReference type="SMART" id="SM00448">
    <property type="entry name" value="REC"/>
    <property type="match status" value="1"/>
</dbReference>
<dbReference type="SMART" id="SM00091">
    <property type="entry name" value="PAS"/>
    <property type="match status" value="1"/>
</dbReference>
<feature type="domain" description="Histidine kinase" evidence="15">
    <location>
        <begin position="311"/>
        <end position="535"/>
    </location>
</feature>
<dbReference type="InterPro" id="IPR003594">
    <property type="entry name" value="HATPase_dom"/>
</dbReference>
<dbReference type="InterPro" id="IPR003661">
    <property type="entry name" value="HisK_dim/P_dom"/>
</dbReference>
<dbReference type="PANTHER" id="PTHR45339:SF3">
    <property type="entry name" value="HISTIDINE KINASE"/>
    <property type="match status" value="1"/>
</dbReference>
<evidence type="ECO:0000313" key="19">
    <source>
        <dbReference type="Proteomes" id="UP000256869"/>
    </source>
</evidence>
<dbReference type="Pfam" id="PF02518">
    <property type="entry name" value="HATPase_c"/>
    <property type="match status" value="1"/>
</dbReference>
<organism evidence="18 19">
    <name type="scientific">Cohnella lupini</name>
    <dbReference type="NCBI Taxonomy" id="1294267"/>
    <lineage>
        <taxon>Bacteria</taxon>
        <taxon>Bacillati</taxon>
        <taxon>Bacillota</taxon>
        <taxon>Bacilli</taxon>
        <taxon>Bacillales</taxon>
        <taxon>Paenibacillaceae</taxon>
        <taxon>Cohnella</taxon>
    </lineage>
</organism>
<dbReference type="InterPro" id="IPR011006">
    <property type="entry name" value="CheY-like_superfamily"/>
</dbReference>
<evidence type="ECO:0000256" key="12">
    <source>
        <dbReference type="ARBA" id="ARBA00074306"/>
    </source>
</evidence>
<dbReference type="Gene3D" id="3.30.450.20">
    <property type="entry name" value="PAS domain"/>
    <property type="match status" value="1"/>
</dbReference>
<sequence length="544" mass="60124">MPDVTPVSLLLVDDHVENLLVMEATLAGEGYRLVRADSGEAALRYLLREDFAVIVMDVQMPGLDGFETARLIKAREKTRDTPILFISATSRDTVDQFEGYSAGAIDYLVKPITPSIVKAKIAAFVRLYQNKRELEAKRNELHEQKAELEAVNMELLRVTYDLSTEEAISRMIFDTSIDGMFTFDGAGIILSVNPAMERLFGYPAADMIGVNAELVLPNLAEMRRPNLAALQGSASDARYLTGLVSEMVAVRRNGVAFEAEIQLGDSVINQQRLFACTVRDITERKGTLRQLTEAKNAAERASRAKSEFLAVISHEIRTPMNGLIGMSELLLESSVSEEQRAFPQAIRENAGRLLTIMNDILEFTQLESGKLELDVQPFSVRETIEYAMASFEEEAGQKSLEWKCEFDSSVPEYIVGDPLRYRQILSRLIGNAVKFTSRGGVEISVRAKKPEVGDTDKIELETSIKDTGIGIPEEKRELLFLPFSQLDSSLTRKFGGMGMGLAVSHALAKAMGGEIRLEKQEGPGAHFVCAISVAPFDWSPTLPA</sequence>
<dbReference type="GO" id="GO:0005524">
    <property type="term" value="F:ATP binding"/>
    <property type="evidence" value="ECO:0007669"/>
    <property type="project" value="UniProtKB-KW"/>
</dbReference>
<dbReference type="InterPro" id="IPR005467">
    <property type="entry name" value="His_kinase_dom"/>
</dbReference>
<keyword evidence="19" id="KW-1185">Reference proteome</keyword>
<evidence type="ECO:0000256" key="1">
    <source>
        <dbReference type="ARBA" id="ARBA00000085"/>
    </source>
</evidence>
<evidence type="ECO:0000259" key="17">
    <source>
        <dbReference type="PROSITE" id="PS50112"/>
    </source>
</evidence>
<dbReference type="FunFam" id="1.10.287.130:FF:000002">
    <property type="entry name" value="Two-component osmosensing histidine kinase"/>
    <property type="match status" value="1"/>
</dbReference>
<keyword evidence="6" id="KW-0547">Nucleotide-binding</keyword>
<dbReference type="PROSITE" id="PS50109">
    <property type="entry name" value="HIS_KIN"/>
    <property type="match status" value="1"/>
</dbReference>
<dbReference type="PRINTS" id="PR00344">
    <property type="entry name" value="BCTRLSENSOR"/>
</dbReference>